<dbReference type="SUPFAM" id="SSF48366">
    <property type="entry name" value="Ras GEF"/>
    <property type="match status" value="1"/>
</dbReference>
<dbReference type="Gene3D" id="2.30.42.10">
    <property type="match status" value="1"/>
</dbReference>
<dbReference type="InterPro" id="IPR019804">
    <property type="entry name" value="Ras_G-nucl-exch_fac_CS"/>
</dbReference>
<dbReference type="InterPro" id="IPR008937">
    <property type="entry name" value="Ras-like_GEF"/>
</dbReference>
<dbReference type="SMART" id="SM00228">
    <property type="entry name" value="PDZ"/>
    <property type="match status" value="1"/>
</dbReference>
<evidence type="ECO:0000259" key="5">
    <source>
        <dbReference type="PROSITE" id="PS50106"/>
    </source>
</evidence>
<dbReference type="Gene3D" id="1.10.840.10">
    <property type="entry name" value="Ras guanine-nucleotide exchange factors catalytic domain"/>
    <property type="match status" value="1"/>
</dbReference>
<dbReference type="SMART" id="SM00147">
    <property type="entry name" value="RasGEF"/>
    <property type="match status" value="1"/>
</dbReference>
<dbReference type="GO" id="GO:0007265">
    <property type="term" value="P:Ras protein signal transduction"/>
    <property type="evidence" value="ECO:0007669"/>
    <property type="project" value="TreeGrafter"/>
</dbReference>
<dbReference type="InterPro" id="IPR000159">
    <property type="entry name" value="RA_dom"/>
</dbReference>
<dbReference type="STRING" id="32264.T1JXY3"/>
<evidence type="ECO:0000256" key="1">
    <source>
        <dbReference type="ARBA" id="ARBA00022658"/>
    </source>
</evidence>
<sequence>MTSYEGEFYVLDLNGLIESMVDDDEDELSDDVWPSVLDEPQTEYCKHESQDGRVVLITEFRTIDGQRKAHIIVRGTPERLLLGLLESDTYDPYYIDDFLLTYRVFMPSIDPNDKPPGKADIHLVNATNTSSPASQPNISHGQKFLEIFETKLSSISSLSTQLSLLHMTISTKAKQRNITLTRSNRDDEVLNFSIAGGYERGYGIFVSKVDSGSKAETLGLRRGDQILEVNGINFTIISQFKALEVLRSTTHLQLTVKYNPFMFREMSSLPEDSKGKKYSISSALLPNLQTSINTSPNGKTTFQKKNKCQTGITNNSSGTKIKKAIPKFANFISRHLPNFYSDFETDVLNQCEVDCARPNRDHLPKNTVHRSLSNPDLHSIFTSALMDPPNPDPAPDPQLVIRIFNAANGDSRYLLIHEETTAREVVMVSCREFGLCTQTSVGNKQSSGESGLAKSSLNYALYEVSVVPEANNTIKQRRLPDQMNNLSEKASLLSRYYLKENSNPLLSTGSSSSNNSSNDELAQEILKECPMPINLLSLNSTVIAIELTLHDFNIFRCIEPQSFIYDVFEMRCNIDSIDEKCKKELNEFESLSNKEMFWVINEILNETSVVKRIRLIKYFIKVANICRHLHNYNSLFALLSGLGHGSVQRLKTTWDKLPTKYNKLLKNLQSLMDPSRNMLNYRREINCCDPPIIPFFPIVKKDLTFIHLAHPTFDEQELVNFEKLRMISKEIRNIMNMSSSQYSVGSSYANLLNSHGFSVTSAYANDYSTNNEIMRVPLPPPPPIAAPLSATSIKRMFEESLMRKKVKHYLTQSFANINYDEDALLAKSIELEGGQSGSLQGSTNNCSSSRGSLNINPSPKQPHPSPTLSSASSGSSSGRLKFGAESPQQLRKLLSLSEMEYGRSNHTKNHILAHHNQISRDQRSHFPQILALNNSSTQSHTRSVSEGSSNSFMINSSMPRAISPTKSTVPLPVESSSVTSLRRINQLQQAANALSLQQRVKQTSQQPQQQQQTSTTLSSQHHTTYRPRPPDYDEALLRKQKLANLACNTVTRQVVHPTPPQTNNIPVTNNLKKVPMIKNSLQQDDKVSAV</sequence>
<accession>T1JXY3</accession>
<dbReference type="AlphaFoldDB" id="T1JXY3"/>
<dbReference type="PROSITE" id="PS50106">
    <property type="entry name" value="PDZ"/>
    <property type="match status" value="1"/>
</dbReference>
<keyword evidence="8" id="KW-1185">Reference proteome</keyword>
<dbReference type="SUPFAM" id="SSF50156">
    <property type="entry name" value="PDZ domain-like"/>
    <property type="match status" value="1"/>
</dbReference>
<organism evidence="7 8">
    <name type="scientific">Tetranychus urticae</name>
    <name type="common">Two-spotted spider mite</name>
    <dbReference type="NCBI Taxonomy" id="32264"/>
    <lineage>
        <taxon>Eukaryota</taxon>
        <taxon>Metazoa</taxon>
        <taxon>Ecdysozoa</taxon>
        <taxon>Arthropoda</taxon>
        <taxon>Chelicerata</taxon>
        <taxon>Arachnida</taxon>
        <taxon>Acari</taxon>
        <taxon>Acariformes</taxon>
        <taxon>Trombidiformes</taxon>
        <taxon>Prostigmata</taxon>
        <taxon>Eleutherengona</taxon>
        <taxon>Raphignathae</taxon>
        <taxon>Tetranychoidea</taxon>
        <taxon>Tetranychidae</taxon>
        <taxon>Tetranychus</taxon>
    </lineage>
</organism>
<feature type="region of interest" description="Disordered" evidence="3">
    <location>
        <begin position="998"/>
        <end position="1031"/>
    </location>
</feature>
<evidence type="ECO:0000256" key="3">
    <source>
        <dbReference type="SAM" id="MobiDB-lite"/>
    </source>
</evidence>
<dbReference type="GO" id="GO:0016324">
    <property type="term" value="C:apical plasma membrane"/>
    <property type="evidence" value="ECO:0007669"/>
    <property type="project" value="TreeGrafter"/>
</dbReference>
<protein>
    <recommendedName>
        <fullName evidence="9">PDZ domain-containing protein</fullName>
    </recommendedName>
</protein>
<proteinExistence type="predicted"/>
<feature type="compositionally biased region" description="Low complexity" evidence="3">
    <location>
        <begin position="869"/>
        <end position="878"/>
    </location>
</feature>
<dbReference type="eggNOG" id="KOG3542">
    <property type="taxonomic scope" value="Eukaryota"/>
</dbReference>
<dbReference type="Pfam" id="PF00617">
    <property type="entry name" value="RasGEF"/>
    <property type="match status" value="1"/>
</dbReference>
<feature type="domain" description="PDZ" evidence="5">
    <location>
        <begin position="177"/>
        <end position="249"/>
    </location>
</feature>
<evidence type="ECO:0000259" key="4">
    <source>
        <dbReference type="PROSITE" id="PS50009"/>
    </source>
</evidence>
<feature type="compositionally biased region" description="Low complexity" evidence="3">
    <location>
        <begin position="998"/>
        <end position="1020"/>
    </location>
</feature>
<evidence type="ECO:0000313" key="7">
    <source>
        <dbReference type="EnsemblMetazoa" id="tetur02g13670.1"/>
    </source>
</evidence>
<feature type="compositionally biased region" description="Polar residues" evidence="3">
    <location>
        <begin position="843"/>
        <end position="858"/>
    </location>
</feature>
<dbReference type="GO" id="GO:0005085">
    <property type="term" value="F:guanyl-nucleotide exchange factor activity"/>
    <property type="evidence" value="ECO:0007669"/>
    <property type="project" value="UniProtKB-KW"/>
</dbReference>
<dbReference type="InterPro" id="IPR036034">
    <property type="entry name" value="PDZ_sf"/>
</dbReference>
<dbReference type="Gene3D" id="1.20.870.10">
    <property type="entry name" value="Son of sevenless (SoS) protein Chain: S domain 1"/>
    <property type="match status" value="1"/>
</dbReference>
<dbReference type="InterPro" id="IPR001478">
    <property type="entry name" value="PDZ"/>
</dbReference>
<keyword evidence="1 2" id="KW-0344">Guanine-nucleotide releasing factor</keyword>
<dbReference type="PROSITE" id="PS50009">
    <property type="entry name" value="RASGEF_CAT"/>
    <property type="match status" value="1"/>
</dbReference>
<feature type="domain" description="Ras-GEF" evidence="4">
    <location>
        <begin position="539"/>
        <end position="783"/>
    </location>
</feature>
<evidence type="ECO:0000313" key="8">
    <source>
        <dbReference type="Proteomes" id="UP000015104"/>
    </source>
</evidence>
<evidence type="ECO:0000259" key="6">
    <source>
        <dbReference type="PROSITE" id="PS50200"/>
    </source>
</evidence>
<dbReference type="InterPro" id="IPR001895">
    <property type="entry name" value="RASGEF_cat_dom"/>
</dbReference>
<dbReference type="Proteomes" id="UP000015104">
    <property type="component" value="Unassembled WGS sequence"/>
</dbReference>
<reference evidence="8" key="1">
    <citation type="submission" date="2011-08" db="EMBL/GenBank/DDBJ databases">
        <authorList>
            <person name="Rombauts S."/>
        </authorList>
    </citation>
    <scope>NUCLEOTIDE SEQUENCE</scope>
    <source>
        <strain evidence="8">London</strain>
    </source>
</reference>
<dbReference type="Pfam" id="PF00595">
    <property type="entry name" value="PDZ"/>
    <property type="match status" value="1"/>
</dbReference>
<dbReference type="PANTHER" id="PTHR23113:SF249">
    <property type="entry name" value="RAP GUANINE NUCLEOTIDE EXCHANGE FACTOR 6"/>
    <property type="match status" value="1"/>
</dbReference>
<dbReference type="HOGENOM" id="CLU_284752_0_0_1"/>
<dbReference type="PROSITE" id="PS00720">
    <property type="entry name" value="RASGEF"/>
    <property type="match status" value="1"/>
</dbReference>
<dbReference type="CDD" id="cd00155">
    <property type="entry name" value="RasGEF"/>
    <property type="match status" value="1"/>
</dbReference>
<feature type="domain" description="Ras-associating" evidence="6">
    <location>
        <begin position="397"/>
        <end position="503"/>
    </location>
</feature>
<evidence type="ECO:0008006" key="9">
    <source>
        <dbReference type="Google" id="ProtNLM"/>
    </source>
</evidence>
<dbReference type="EMBL" id="CAEY01000835">
    <property type="status" value="NOT_ANNOTATED_CDS"/>
    <property type="molecule type" value="Genomic_DNA"/>
</dbReference>
<dbReference type="CDD" id="cd06755">
    <property type="entry name" value="PDZ_RapGEF2_RapGEF6-like"/>
    <property type="match status" value="1"/>
</dbReference>
<dbReference type="PROSITE" id="PS50200">
    <property type="entry name" value="RA"/>
    <property type="match status" value="1"/>
</dbReference>
<reference evidence="7" key="2">
    <citation type="submission" date="2015-06" db="UniProtKB">
        <authorList>
            <consortium name="EnsemblMetazoa"/>
        </authorList>
    </citation>
    <scope>IDENTIFICATION</scope>
</reference>
<dbReference type="InterPro" id="IPR036964">
    <property type="entry name" value="RASGEF_cat_dom_sf"/>
</dbReference>
<name>T1JXY3_TETUR</name>
<feature type="region of interest" description="Disordered" evidence="3">
    <location>
        <begin position="834"/>
        <end position="886"/>
    </location>
</feature>
<dbReference type="EnsemblMetazoa" id="tetur02g13670.1">
    <property type="protein sequence ID" value="tetur02g13670.1"/>
    <property type="gene ID" value="tetur02g13670"/>
</dbReference>
<dbReference type="InterPro" id="IPR023578">
    <property type="entry name" value="Ras_GEF_dom_sf"/>
</dbReference>
<dbReference type="PANTHER" id="PTHR23113">
    <property type="entry name" value="GUANINE NUCLEOTIDE EXCHANGE FACTOR"/>
    <property type="match status" value="1"/>
</dbReference>
<evidence type="ECO:0000256" key="2">
    <source>
        <dbReference type="PROSITE-ProRule" id="PRU00168"/>
    </source>
</evidence>